<accession>A0A699WNC3</accession>
<feature type="region of interest" description="Disordered" evidence="4">
    <location>
        <begin position="1"/>
        <end position="29"/>
    </location>
</feature>
<keyword evidence="1" id="KW-0547">Nucleotide-binding</keyword>
<evidence type="ECO:0000313" key="6">
    <source>
        <dbReference type="EMBL" id="GFD45964.1"/>
    </source>
</evidence>
<protein>
    <recommendedName>
        <fullName evidence="5">ABC transporter Uup C-terminal domain-containing protein</fullName>
    </recommendedName>
</protein>
<comment type="caution">
    <text evidence="6">The sequence shown here is derived from an EMBL/GenBank/DDBJ whole genome shotgun (WGS) entry which is preliminary data.</text>
</comment>
<keyword evidence="3" id="KW-0175">Coiled coil</keyword>
<sequence>AKAARAAAKAAPAAAPTPAPAAPAKRRASFAEKKEFEQLEKDIAALEKEKEQLVANLATGQGSRQELIDWPARLQAVDKDLDAKGERWLELSEWI</sequence>
<evidence type="ECO:0000259" key="5">
    <source>
        <dbReference type="Pfam" id="PF16326"/>
    </source>
</evidence>
<dbReference type="AlphaFoldDB" id="A0A699WNC3"/>
<evidence type="ECO:0000256" key="2">
    <source>
        <dbReference type="ARBA" id="ARBA00022840"/>
    </source>
</evidence>
<proteinExistence type="predicted"/>
<dbReference type="Gene3D" id="1.10.287.380">
    <property type="entry name" value="Valyl-tRNA synthetase, C-terminal domain"/>
    <property type="match status" value="1"/>
</dbReference>
<gene>
    <name evidence="6" type="ORF">Tci_917933</name>
</gene>
<evidence type="ECO:0000256" key="3">
    <source>
        <dbReference type="SAM" id="Coils"/>
    </source>
</evidence>
<dbReference type="EMBL" id="BKCJ011661882">
    <property type="protein sequence ID" value="GFD45964.1"/>
    <property type="molecule type" value="Genomic_DNA"/>
</dbReference>
<feature type="compositionally biased region" description="Low complexity" evidence="4">
    <location>
        <begin position="1"/>
        <end position="14"/>
    </location>
</feature>
<dbReference type="Pfam" id="PF16326">
    <property type="entry name" value="ABC_tran_CTD"/>
    <property type="match status" value="1"/>
</dbReference>
<feature type="non-terminal residue" evidence="6">
    <location>
        <position position="1"/>
    </location>
</feature>
<organism evidence="6">
    <name type="scientific">Tanacetum cinerariifolium</name>
    <name type="common">Dalmatian daisy</name>
    <name type="synonym">Chrysanthemum cinerariifolium</name>
    <dbReference type="NCBI Taxonomy" id="118510"/>
    <lineage>
        <taxon>Eukaryota</taxon>
        <taxon>Viridiplantae</taxon>
        <taxon>Streptophyta</taxon>
        <taxon>Embryophyta</taxon>
        <taxon>Tracheophyta</taxon>
        <taxon>Spermatophyta</taxon>
        <taxon>Magnoliopsida</taxon>
        <taxon>eudicotyledons</taxon>
        <taxon>Gunneridae</taxon>
        <taxon>Pentapetalae</taxon>
        <taxon>asterids</taxon>
        <taxon>campanulids</taxon>
        <taxon>Asterales</taxon>
        <taxon>Asteraceae</taxon>
        <taxon>Asteroideae</taxon>
        <taxon>Anthemideae</taxon>
        <taxon>Anthemidinae</taxon>
        <taxon>Tanacetum</taxon>
    </lineage>
</organism>
<dbReference type="InterPro" id="IPR037118">
    <property type="entry name" value="Val-tRNA_synth_C_sf"/>
</dbReference>
<name>A0A699WNC3_TANCI</name>
<reference evidence="6" key="1">
    <citation type="journal article" date="2019" name="Sci. Rep.">
        <title>Draft genome of Tanacetum cinerariifolium, the natural source of mosquito coil.</title>
        <authorList>
            <person name="Yamashiro T."/>
            <person name="Shiraishi A."/>
            <person name="Satake H."/>
            <person name="Nakayama K."/>
        </authorList>
    </citation>
    <scope>NUCLEOTIDE SEQUENCE</scope>
</reference>
<evidence type="ECO:0000256" key="4">
    <source>
        <dbReference type="SAM" id="MobiDB-lite"/>
    </source>
</evidence>
<feature type="domain" description="ABC transporter Uup C-terminal" evidence="5">
    <location>
        <begin position="28"/>
        <end position="93"/>
    </location>
</feature>
<feature type="coiled-coil region" evidence="3">
    <location>
        <begin position="29"/>
        <end position="56"/>
    </location>
</feature>
<dbReference type="GO" id="GO:0003677">
    <property type="term" value="F:DNA binding"/>
    <property type="evidence" value="ECO:0007669"/>
    <property type="project" value="InterPro"/>
</dbReference>
<dbReference type="InterPro" id="IPR032524">
    <property type="entry name" value="ABC_tran_C"/>
</dbReference>
<evidence type="ECO:0000256" key="1">
    <source>
        <dbReference type="ARBA" id="ARBA00022741"/>
    </source>
</evidence>
<keyword evidence="2" id="KW-0067">ATP-binding</keyword>
<dbReference type="GO" id="GO:0005524">
    <property type="term" value="F:ATP binding"/>
    <property type="evidence" value="ECO:0007669"/>
    <property type="project" value="UniProtKB-KW"/>
</dbReference>